<dbReference type="RefSeq" id="WP_105892738.1">
    <property type="nucleotide sequence ID" value="NZ_MZLK01000076.1"/>
</dbReference>
<comment type="caution">
    <text evidence="1">The sequence shown here is derived from an EMBL/GenBank/DDBJ whole genome shotgun (WGS) entry which is preliminary data.</text>
</comment>
<reference evidence="1" key="1">
    <citation type="submission" date="2018-08" db="EMBL/GenBank/DDBJ databases">
        <title>Antagonistic pleiotropy in the bifunctional surface protein FadL/P1 during adaptation of Haemophilus influenzae to chronic lung infection associated with COPD.</title>
        <authorList>
            <person name="Moleres J."/>
            <person name="Ehrlich R."/>
        </authorList>
    </citation>
    <scope>NUCLEOTIDE SEQUENCE [LARGE SCALE GENOMIC DNA]</scope>
    <source>
        <strain evidence="1">P668-6062</strain>
    </source>
</reference>
<organism evidence="1">
    <name type="scientific">Haemophilus influenzae</name>
    <dbReference type="NCBI Taxonomy" id="727"/>
    <lineage>
        <taxon>Bacteria</taxon>
        <taxon>Pseudomonadati</taxon>
        <taxon>Pseudomonadota</taxon>
        <taxon>Gammaproteobacteria</taxon>
        <taxon>Pasteurellales</taxon>
        <taxon>Pasteurellaceae</taxon>
        <taxon>Haemophilus</taxon>
    </lineage>
</organism>
<name>A0A3E1QFL6_HAEIF</name>
<evidence type="ECO:0000313" key="1">
    <source>
        <dbReference type="EMBL" id="RFN62631.1"/>
    </source>
</evidence>
<dbReference type="EMBL" id="QVJI01000013">
    <property type="protein sequence ID" value="RFN62631.1"/>
    <property type="molecule type" value="Genomic_DNA"/>
</dbReference>
<accession>A0A3E1QFL6</accession>
<dbReference type="AlphaFoldDB" id="A0A3E1QFL6"/>
<protein>
    <submittedName>
        <fullName evidence="1">Uncharacterized protein</fullName>
    </submittedName>
</protein>
<sequence length="63" mass="7480">MHKEKEKIWWEKIGWSPCLWGFSVFRGKVYAKMENGGDWGKMVENWVLFCIKVGGELLGFKHF</sequence>
<proteinExistence type="predicted"/>
<gene>
    <name evidence="1" type="ORF">CH627_08560</name>
</gene>